<comment type="caution">
    <text evidence="1">The sequence shown here is derived from an EMBL/GenBank/DDBJ whole genome shotgun (WGS) entry which is preliminary data.</text>
</comment>
<name>A0ABP0S0E3_9DINO</name>
<sequence length="550" mass="62583">MSKFIKRHEEIVSARCQARQAARAGSGVGFTEAELEAAQWARKLPEVQMQISRRTNGDLRGGKGILATSRKPSSRATEVVSLGEEKSKTDGETSKKRAKAKEKHKESKKHKDDRATEAERERSLGATEGCVPQSDTKKEEKKEKKDKKAKNPMDKKDKIERKRLKKERKEKRKSERKGTEKARGKKERKREKIEKEKERKKAKSGTEKAVENDTDALDPLDPSSHLEAKALEMKMRRKLAKEMRREQRRLKREEHERLRKELAEADDWHDAIGQLIEAAEARSKEVPEPQEGEDAGLAPTCPPPALTPSFHSEPSQHQHPEHSEHSEPAPFRTLEQLVKELDELERLRKAAKQAKRSKPEDAEDVEGDAPDAPDAPGDGDAQPGPVPNDPMNPLNAAYDMRAYELLRKLRLDEEHQISQIALDEPDWDHLGYLRRSPSPCRLRTKGTMWPTRKGAWRSRAGGVYLPPELNPEKRGSPSLSPARWMYPEEFNRPLQKARRSPSYERFEREEISTSSSSSSSSSSSTIPKKRKKRNVASSESRLSRPSPTYD</sequence>
<proteinExistence type="predicted"/>
<reference evidence="1 2" key="1">
    <citation type="submission" date="2024-02" db="EMBL/GenBank/DDBJ databases">
        <authorList>
            <person name="Chen Y."/>
            <person name="Shah S."/>
            <person name="Dougan E. K."/>
            <person name="Thang M."/>
            <person name="Chan C."/>
        </authorList>
    </citation>
    <scope>NUCLEOTIDE SEQUENCE [LARGE SCALE GENOMIC DNA]</scope>
</reference>
<keyword evidence="2" id="KW-1185">Reference proteome</keyword>
<evidence type="ECO:0000313" key="2">
    <source>
        <dbReference type="Proteomes" id="UP001642464"/>
    </source>
</evidence>
<dbReference type="EMBL" id="CAXAMM010042618">
    <property type="protein sequence ID" value="CAK9105779.1"/>
    <property type="molecule type" value="Genomic_DNA"/>
</dbReference>
<dbReference type="Proteomes" id="UP001642464">
    <property type="component" value="Unassembled WGS sequence"/>
</dbReference>
<accession>A0ABP0S0E3</accession>
<evidence type="ECO:0000313" key="1">
    <source>
        <dbReference type="EMBL" id="CAK9105779.1"/>
    </source>
</evidence>
<gene>
    <name evidence="1" type="ORF">SCF082_LOCUS49300</name>
</gene>
<organism evidence="1 2">
    <name type="scientific">Durusdinium trenchii</name>
    <dbReference type="NCBI Taxonomy" id="1381693"/>
    <lineage>
        <taxon>Eukaryota</taxon>
        <taxon>Sar</taxon>
        <taxon>Alveolata</taxon>
        <taxon>Dinophyceae</taxon>
        <taxon>Suessiales</taxon>
        <taxon>Symbiodiniaceae</taxon>
        <taxon>Durusdinium</taxon>
    </lineage>
</organism>
<protein>
    <submittedName>
        <fullName evidence="1">Uncharacterized protein</fullName>
    </submittedName>
</protein>